<feature type="region of interest" description="Disordered" evidence="1">
    <location>
        <begin position="40"/>
        <end position="61"/>
    </location>
</feature>
<gene>
    <name evidence="3" type="ORF">EMPS_07738</name>
</gene>
<keyword evidence="2" id="KW-0732">Signal</keyword>
<dbReference type="OrthoDB" id="2440113at2759"/>
<sequence length="224" mass="22735">MKSFQSIAILATLSGLQLLSGSQAQAPYWNAVSNAVSSSAGAAPSSQPATSAPASATTTGGVVTPSPASFINTAGLRVNSPFDGMQISQNAFLTISASLQSGQAIGSALITVAQSDGSHNTTIVSLPSTNTMALAETWNVNSTLYPVGTYLMNMIVTPNLTTPQPVEPGPSIYYWQAHIKVQVPPSPVAQPNGASSFLSGSSFSNTMMATVAASALVLGSALLL</sequence>
<keyword evidence="4" id="KW-1185">Reference proteome</keyword>
<feature type="chain" id="PRO_5040156689" evidence="2">
    <location>
        <begin position="25"/>
        <end position="224"/>
    </location>
</feature>
<dbReference type="Proteomes" id="UP000827284">
    <property type="component" value="Unassembled WGS sequence"/>
</dbReference>
<dbReference type="EMBL" id="BQFW01000010">
    <property type="protein sequence ID" value="GJJ75380.1"/>
    <property type="molecule type" value="Genomic_DNA"/>
</dbReference>
<organism evidence="3 4">
    <name type="scientific">Entomortierella parvispora</name>
    <dbReference type="NCBI Taxonomy" id="205924"/>
    <lineage>
        <taxon>Eukaryota</taxon>
        <taxon>Fungi</taxon>
        <taxon>Fungi incertae sedis</taxon>
        <taxon>Mucoromycota</taxon>
        <taxon>Mortierellomycotina</taxon>
        <taxon>Mortierellomycetes</taxon>
        <taxon>Mortierellales</taxon>
        <taxon>Mortierellaceae</taxon>
        <taxon>Entomortierella</taxon>
    </lineage>
</organism>
<name>A0A9P3HF34_9FUNG</name>
<protein>
    <submittedName>
        <fullName evidence="3">Uncharacterized protein</fullName>
    </submittedName>
</protein>
<accession>A0A9P3HF34</accession>
<reference evidence="3" key="1">
    <citation type="submission" date="2021-11" db="EMBL/GenBank/DDBJ databases">
        <authorList>
            <person name="Herlambang A."/>
            <person name="Guo Y."/>
            <person name="Takashima Y."/>
            <person name="Nishizawa T."/>
        </authorList>
    </citation>
    <scope>NUCLEOTIDE SEQUENCE</scope>
    <source>
        <strain evidence="3">E1425</strain>
    </source>
</reference>
<evidence type="ECO:0000256" key="1">
    <source>
        <dbReference type="SAM" id="MobiDB-lite"/>
    </source>
</evidence>
<evidence type="ECO:0000313" key="3">
    <source>
        <dbReference type="EMBL" id="GJJ75380.1"/>
    </source>
</evidence>
<evidence type="ECO:0000313" key="4">
    <source>
        <dbReference type="Proteomes" id="UP000827284"/>
    </source>
</evidence>
<dbReference type="AlphaFoldDB" id="A0A9P3HF34"/>
<comment type="caution">
    <text evidence="3">The sequence shown here is derived from an EMBL/GenBank/DDBJ whole genome shotgun (WGS) entry which is preliminary data.</text>
</comment>
<proteinExistence type="predicted"/>
<reference evidence="3" key="2">
    <citation type="journal article" date="2022" name="Microbiol. Resour. Announc.">
        <title>Whole-Genome Sequence of Entomortierella parvispora E1425, a Mucoromycotan Fungus Associated with Burkholderiaceae-Related Endosymbiotic Bacteria.</title>
        <authorList>
            <person name="Herlambang A."/>
            <person name="Guo Y."/>
            <person name="Takashima Y."/>
            <person name="Narisawa K."/>
            <person name="Ohta H."/>
            <person name="Nishizawa T."/>
        </authorList>
    </citation>
    <scope>NUCLEOTIDE SEQUENCE</scope>
    <source>
        <strain evidence="3">E1425</strain>
    </source>
</reference>
<evidence type="ECO:0000256" key="2">
    <source>
        <dbReference type="SAM" id="SignalP"/>
    </source>
</evidence>
<feature type="signal peptide" evidence="2">
    <location>
        <begin position="1"/>
        <end position="24"/>
    </location>
</feature>